<accession>A0A076EEF9</accession>
<dbReference type="SUPFAM" id="SSF55961">
    <property type="entry name" value="Bet v1-like"/>
    <property type="match status" value="1"/>
</dbReference>
<dbReference type="EMBL" id="CP008947">
    <property type="protein sequence ID" value="AII03468.1"/>
    <property type="molecule type" value="Genomic_DNA"/>
</dbReference>
<reference evidence="1 2" key="1">
    <citation type="submission" date="2014-07" db="EMBL/GenBank/DDBJ databases">
        <title>Genome Sequence of Rhodococcus opacus Strain R7, a Biodegrader of Mono- and Polycyclic Aromatic Hydrocarbons.</title>
        <authorList>
            <person name="Di Gennaro P."/>
            <person name="Zampolli J."/>
            <person name="Presti I."/>
            <person name="Cappelletti M."/>
            <person name="D'Ursi P."/>
            <person name="Orro A."/>
            <person name="Mezzelani A."/>
            <person name="Milanesi L."/>
        </authorList>
    </citation>
    <scope>NUCLEOTIDE SEQUENCE [LARGE SCALE GENOMIC DNA]</scope>
    <source>
        <strain evidence="1 2">R7</strain>
    </source>
</reference>
<dbReference type="Proteomes" id="UP000028488">
    <property type="component" value="Chromosome"/>
</dbReference>
<dbReference type="eggNOG" id="ENOG50314SF">
    <property type="taxonomic scope" value="Bacteria"/>
</dbReference>
<protein>
    <recommendedName>
        <fullName evidence="3">SRPBCC family protein</fullName>
    </recommendedName>
</protein>
<dbReference type="RefSeq" id="WP_128638426.1">
    <property type="nucleotide sequence ID" value="NZ_CP008947.1"/>
</dbReference>
<dbReference type="InterPro" id="IPR023393">
    <property type="entry name" value="START-like_dom_sf"/>
</dbReference>
<gene>
    <name evidence="1" type="ORF">EP51_02060</name>
</gene>
<proteinExistence type="predicted"/>
<evidence type="ECO:0000313" key="2">
    <source>
        <dbReference type="Proteomes" id="UP000028488"/>
    </source>
</evidence>
<organism evidence="1 2">
    <name type="scientific">Rhodococcus opacus</name>
    <name type="common">Nocardia opaca</name>
    <dbReference type="NCBI Taxonomy" id="37919"/>
    <lineage>
        <taxon>Bacteria</taxon>
        <taxon>Bacillati</taxon>
        <taxon>Actinomycetota</taxon>
        <taxon>Actinomycetes</taxon>
        <taxon>Mycobacteriales</taxon>
        <taxon>Nocardiaceae</taxon>
        <taxon>Rhodococcus</taxon>
    </lineage>
</organism>
<dbReference type="AlphaFoldDB" id="A0A076EEF9"/>
<dbReference type="Gene3D" id="3.30.530.20">
    <property type="match status" value="1"/>
</dbReference>
<name>A0A076EEF9_RHOOP</name>
<evidence type="ECO:0000313" key="1">
    <source>
        <dbReference type="EMBL" id="AII03468.1"/>
    </source>
</evidence>
<sequence>MTDIVTVDENGRYRLHLERRLHHDCDEVWRVLRVLHPECGDTGMACRARPPSLLEYACGESVLRWDIIGDGHSRSVLRFSHQCPRRQDGIEEMGWWLTELDVLGELLDGVEVTDFQRRAEDMIDRCRRAFE</sequence>
<evidence type="ECO:0008006" key="3">
    <source>
        <dbReference type="Google" id="ProtNLM"/>
    </source>
</evidence>